<organism evidence="6 7">
    <name type="scientific">Belliella filtrata</name>
    <dbReference type="NCBI Taxonomy" id="2923435"/>
    <lineage>
        <taxon>Bacteria</taxon>
        <taxon>Pseudomonadati</taxon>
        <taxon>Bacteroidota</taxon>
        <taxon>Cytophagia</taxon>
        <taxon>Cytophagales</taxon>
        <taxon>Cyclobacteriaceae</taxon>
        <taxon>Belliella</taxon>
    </lineage>
</organism>
<dbReference type="InterPro" id="IPR006710">
    <property type="entry name" value="Glyco_hydro_43"/>
</dbReference>
<dbReference type="Proteomes" id="UP001165489">
    <property type="component" value="Unassembled WGS sequence"/>
</dbReference>
<proteinExistence type="inferred from homology"/>
<dbReference type="PANTHER" id="PTHR42812:SF12">
    <property type="entry name" value="BETA-XYLOSIDASE-RELATED"/>
    <property type="match status" value="1"/>
</dbReference>
<keyword evidence="2 4" id="KW-0378">Hydrolase</keyword>
<comment type="similarity">
    <text evidence="1 4">Belongs to the glycosyl hydrolase 43 family.</text>
</comment>
<feature type="domain" description="Beta-xylosidase C-terminal Concanavalin A-like" evidence="5">
    <location>
        <begin position="340"/>
        <end position="537"/>
    </location>
</feature>
<dbReference type="EMBL" id="JAKZGP010000002">
    <property type="protein sequence ID" value="MCH7408121.1"/>
    <property type="molecule type" value="Genomic_DNA"/>
</dbReference>
<dbReference type="InterPro" id="IPR051795">
    <property type="entry name" value="Glycosyl_Hydrlase_43"/>
</dbReference>
<evidence type="ECO:0000259" key="5">
    <source>
        <dbReference type="Pfam" id="PF17851"/>
    </source>
</evidence>
<evidence type="ECO:0000256" key="4">
    <source>
        <dbReference type="RuleBase" id="RU361187"/>
    </source>
</evidence>
<reference evidence="6" key="1">
    <citation type="submission" date="2022-03" db="EMBL/GenBank/DDBJ databases">
        <title>De novo assembled genomes of Belliella spp. (Cyclobacteriaceae) strains.</title>
        <authorList>
            <person name="Szabo A."/>
            <person name="Korponai K."/>
            <person name="Felfoldi T."/>
        </authorList>
    </citation>
    <scope>NUCLEOTIDE SEQUENCE</scope>
    <source>
        <strain evidence="6">DSM 111904</strain>
    </source>
</reference>
<evidence type="ECO:0000256" key="1">
    <source>
        <dbReference type="ARBA" id="ARBA00009865"/>
    </source>
</evidence>
<dbReference type="InterPro" id="IPR023296">
    <property type="entry name" value="Glyco_hydro_beta-prop_sf"/>
</dbReference>
<dbReference type="SUPFAM" id="SSF49899">
    <property type="entry name" value="Concanavalin A-like lectins/glucanases"/>
    <property type="match status" value="1"/>
</dbReference>
<protein>
    <submittedName>
        <fullName evidence="6">Glycoside hydrolase 43 family protein</fullName>
    </submittedName>
</protein>
<dbReference type="InterPro" id="IPR013320">
    <property type="entry name" value="ConA-like_dom_sf"/>
</dbReference>
<evidence type="ECO:0000256" key="2">
    <source>
        <dbReference type="ARBA" id="ARBA00022801"/>
    </source>
</evidence>
<evidence type="ECO:0000256" key="3">
    <source>
        <dbReference type="ARBA" id="ARBA00023295"/>
    </source>
</evidence>
<evidence type="ECO:0000313" key="7">
    <source>
        <dbReference type="Proteomes" id="UP001165489"/>
    </source>
</evidence>
<evidence type="ECO:0000313" key="6">
    <source>
        <dbReference type="EMBL" id="MCH7408121.1"/>
    </source>
</evidence>
<keyword evidence="3 4" id="KW-0326">Glycosidase</keyword>
<keyword evidence="7" id="KW-1185">Reference proteome</keyword>
<dbReference type="RefSeq" id="WP_241346107.1">
    <property type="nucleotide sequence ID" value="NZ_JAKZGP010000002.1"/>
</dbReference>
<gene>
    <name evidence="6" type="ORF">MM239_01830</name>
</gene>
<dbReference type="Gene3D" id="2.115.10.20">
    <property type="entry name" value="Glycosyl hydrolase domain, family 43"/>
    <property type="match status" value="1"/>
</dbReference>
<dbReference type="Pfam" id="PF17851">
    <property type="entry name" value="GH43_C2"/>
    <property type="match status" value="1"/>
</dbReference>
<dbReference type="InterPro" id="IPR041542">
    <property type="entry name" value="GH43_C2"/>
</dbReference>
<sequence length="538" mass="60325">MKNTFSVIFLSSMLIMKSYGQVSTVWVSDQGDDTFINPVLHADYSDPDVVRVGEDFYMTASSFNAVPGLPVLHSKDLVNWELIGHALQRQVPVDHFSVPRHGDGVWAPAIRHHEGMYYIFWGDPDFGIYMVKSKNPIGPWDEPVLVESGKGLIDACPLWDEDGNAYLVHAYAGSRAGIKSILVVKPMSPDGTKVTGTGRLVFDGHPNHPTVEGSKFYKRNGYYYIFAPAGGVSTGWQLVLRSKNPYGPYEERVVMDQGGTDINGPHQGAWISLENNEDWFMHFQDKDAYGRILHLQPLVWKNDWPIIGEFSGDETKGEPVMQTTKPNVGKVYPMATPADSDEFDGIELGLQWQWHANPKATWAFIDSGNSQLTLFTAKPENEARNLWDVPQLLLQKFPAEEFTVTTKLAFYPNEKLENERVGLVVMGMSYANLFLNSSPDGIYLIYGSCEQAINGKPEVMEELRKIKGNDVYLRVKVSKGGLCVFSYSEDGSDFQEVHTAFKAEPGKWIGAKVGLYALRDSQINDSGFARVDFFRFEK</sequence>
<dbReference type="PANTHER" id="PTHR42812">
    <property type="entry name" value="BETA-XYLOSIDASE"/>
    <property type="match status" value="1"/>
</dbReference>
<dbReference type="CDD" id="cd09001">
    <property type="entry name" value="GH43_FsAxh1-like"/>
    <property type="match status" value="1"/>
</dbReference>
<comment type="caution">
    <text evidence="6">The sequence shown here is derived from an EMBL/GenBank/DDBJ whole genome shotgun (WGS) entry which is preliminary data.</text>
</comment>
<dbReference type="GO" id="GO:0016787">
    <property type="term" value="F:hydrolase activity"/>
    <property type="evidence" value="ECO:0007669"/>
    <property type="project" value="UniProtKB-KW"/>
</dbReference>
<dbReference type="Pfam" id="PF04616">
    <property type="entry name" value="Glyco_hydro_43"/>
    <property type="match status" value="1"/>
</dbReference>
<dbReference type="SUPFAM" id="SSF75005">
    <property type="entry name" value="Arabinanase/levansucrase/invertase"/>
    <property type="match status" value="1"/>
</dbReference>
<accession>A0ABS9UVD2</accession>
<dbReference type="Gene3D" id="2.60.120.200">
    <property type="match status" value="1"/>
</dbReference>
<name>A0ABS9UVD2_9BACT</name>